<name>A0A2A4X302_9GAMM</name>
<evidence type="ECO:0000259" key="2">
    <source>
        <dbReference type="PROSITE" id="PS50404"/>
    </source>
</evidence>
<dbReference type="EMBL" id="NVUL01000057">
    <property type="protein sequence ID" value="PCI76435.1"/>
    <property type="molecule type" value="Genomic_DNA"/>
</dbReference>
<dbReference type="Pfam" id="PF00043">
    <property type="entry name" value="GST_C"/>
    <property type="match status" value="1"/>
</dbReference>
<dbReference type="SUPFAM" id="SSF52833">
    <property type="entry name" value="Thioredoxin-like"/>
    <property type="match status" value="1"/>
</dbReference>
<dbReference type="AlphaFoldDB" id="A0A2A4X302"/>
<feature type="domain" description="GST N-terminal" evidence="2">
    <location>
        <begin position="1"/>
        <end position="65"/>
    </location>
</feature>
<sequence>MLEEIGLPYRVFPIDITKGDQLDPGFLRLSPNNKIPAIVDHDAGIHLMESGAILMYLANKTGKLLSPLGEKYWEQMEWLMLQMGSIGPMLGQTHHFVKFNPGKSPYAEERYSKENARLYKVLENRLQDREFICDEYSIVDIATWPWISRFEFQQMNLSDYPNLKRWYLNIANRPAVQRGYGVPDVLAVPLPE</sequence>
<dbReference type="GO" id="GO:0016740">
    <property type="term" value="F:transferase activity"/>
    <property type="evidence" value="ECO:0007669"/>
    <property type="project" value="UniProtKB-KW"/>
</dbReference>
<reference evidence="5" key="1">
    <citation type="submission" date="2017-08" db="EMBL/GenBank/DDBJ databases">
        <title>A dynamic microbial community with high functional redundancy inhabits the cold, oxic subseafloor aquifer.</title>
        <authorList>
            <person name="Tully B.J."/>
            <person name="Wheat C.G."/>
            <person name="Glazer B.T."/>
            <person name="Huber J.A."/>
        </authorList>
    </citation>
    <scope>NUCLEOTIDE SEQUENCE [LARGE SCALE GENOMIC DNA]</scope>
</reference>
<comment type="similarity">
    <text evidence="1">Belongs to the GST superfamily.</text>
</comment>
<dbReference type="InterPro" id="IPR036282">
    <property type="entry name" value="Glutathione-S-Trfase_C_sf"/>
</dbReference>
<dbReference type="Gene3D" id="3.40.30.10">
    <property type="entry name" value="Glutaredoxin"/>
    <property type="match status" value="1"/>
</dbReference>
<evidence type="ECO:0000313" key="4">
    <source>
        <dbReference type="EMBL" id="PCI76435.1"/>
    </source>
</evidence>
<dbReference type="InterPro" id="IPR004045">
    <property type="entry name" value="Glutathione_S-Trfase_N"/>
</dbReference>
<protein>
    <submittedName>
        <fullName evidence="4">Glutathione S-transferase</fullName>
    </submittedName>
</protein>
<evidence type="ECO:0000313" key="5">
    <source>
        <dbReference type="Proteomes" id="UP000218767"/>
    </source>
</evidence>
<feature type="domain" description="GST C-terminal" evidence="3">
    <location>
        <begin position="68"/>
        <end position="190"/>
    </location>
</feature>
<dbReference type="SFLD" id="SFLDG01151">
    <property type="entry name" value="Main.2:_Nu-like"/>
    <property type="match status" value="1"/>
</dbReference>
<evidence type="ECO:0000259" key="3">
    <source>
        <dbReference type="PROSITE" id="PS50405"/>
    </source>
</evidence>
<dbReference type="PROSITE" id="PS50404">
    <property type="entry name" value="GST_NTER"/>
    <property type="match status" value="1"/>
</dbReference>
<dbReference type="InterPro" id="IPR040079">
    <property type="entry name" value="Glutathione_S-Trfase"/>
</dbReference>
<organism evidence="4 5">
    <name type="scientific">SAR86 cluster bacterium</name>
    <dbReference type="NCBI Taxonomy" id="2030880"/>
    <lineage>
        <taxon>Bacteria</taxon>
        <taxon>Pseudomonadati</taxon>
        <taxon>Pseudomonadota</taxon>
        <taxon>Gammaproteobacteria</taxon>
        <taxon>SAR86 cluster</taxon>
    </lineage>
</organism>
<accession>A0A2A4X302</accession>
<dbReference type="Proteomes" id="UP000218767">
    <property type="component" value="Unassembled WGS sequence"/>
</dbReference>
<dbReference type="CDD" id="cd03048">
    <property type="entry name" value="GST_N_Ure2p_like"/>
    <property type="match status" value="1"/>
</dbReference>
<dbReference type="SFLD" id="SFLDS00019">
    <property type="entry name" value="Glutathione_Transferase_(cytos"/>
    <property type="match status" value="1"/>
</dbReference>
<dbReference type="InterPro" id="IPR036249">
    <property type="entry name" value="Thioredoxin-like_sf"/>
</dbReference>
<dbReference type="InterPro" id="IPR004046">
    <property type="entry name" value="GST_C"/>
</dbReference>
<dbReference type="SFLD" id="SFLDG00358">
    <property type="entry name" value="Main_(cytGST)"/>
    <property type="match status" value="1"/>
</dbReference>
<dbReference type="PANTHER" id="PTHR44051:SF19">
    <property type="entry name" value="DISULFIDE-BOND OXIDOREDUCTASE YFCG"/>
    <property type="match status" value="1"/>
</dbReference>
<dbReference type="Gene3D" id="1.20.1050.10">
    <property type="match status" value="1"/>
</dbReference>
<gene>
    <name evidence="4" type="ORF">COB20_10535</name>
</gene>
<dbReference type="SUPFAM" id="SSF47616">
    <property type="entry name" value="GST C-terminal domain-like"/>
    <property type="match status" value="1"/>
</dbReference>
<dbReference type="InterPro" id="IPR010987">
    <property type="entry name" value="Glutathione-S-Trfase_C-like"/>
</dbReference>
<evidence type="ECO:0000256" key="1">
    <source>
        <dbReference type="RuleBase" id="RU003494"/>
    </source>
</evidence>
<keyword evidence="4" id="KW-0808">Transferase</keyword>
<proteinExistence type="inferred from homology"/>
<dbReference type="PANTHER" id="PTHR44051">
    <property type="entry name" value="GLUTATHIONE S-TRANSFERASE-RELATED"/>
    <property type="match status" value="1"/>
</dbReference>
<dbReference type="Pfam" id="PF02798">
    <property type="entry name" value="GST_N"/>
    <property type="match status" value="1"/>
</dbReference>
<dbReference type="PROSITE" id="PS50405">
    <property type="entry name" value="GST_CTER"/>
    <property type="match status" value="1"/>
</dbReference>
<comment type="caution">
    <text evidence="4">The sequence shown here is derived from an EMBL/GenBank/DDBJ whole genome shotgun (WGS) entry which is preliminary data.</text>
</comment>